<dbReference type="STRING" id="1494590.ATN84_22470"/>
<evidence type="ECO:0000256" key="1">
    <source>
        <dbReference type="SAM" id="SignalP"/>
    </source>
</evidence>
<evidence type="ECO:0000313" key="3">
    <source>
        <dbReference type="Proteomes" id="UP000070107"/>
    </source>
</evidence>
<protein>
    <recommendedName>
        <fullName evidence="4">Trimeric autotransporter adhesin YadA-like stalk domain-containing protein</fullName>
    </recommendedName>
</protein>
<reference evidence="2 3" key="1">
    <citation type="submission" date="2015-11" db="EMBL/GenBank/DDBJ databases">
        <title>Draft genome sequence of Paramesorhizobium deserti A-3-E, a strain highly resistant to diverse beta-lactam antibiotics.</title>
        <authorList>
            <person name="Lv R."/>
            <person name="Yang X."/>
            <person name="Fang N."/>
            <person name="Guo J."/>
            <person name="Luo X."/>
            <person name="Peng F."/>
            <person name="Yang R."/>
            <person name="Cui Y."/>
            <person name="Fang C."/>
            <person name="Song Y."/>
        </authorList>
    </citation>
    <scope>NUCLEOTIDE SEQUENCE [LARGE SCALE GENOMIC DNA]</scope>
    <source>
        <strain evidence="2 3">A-3-E</strain>
    </source>
</reference>
<evidence type="ECO:0008006" key="4">
    <source>
        <dbReference type="Google" id="ProtNLM"/>
    </source>
</evidence>
<organism evidence="2 3">
    <name type="scientific">Paramesorhizobium deserti</name>
    <dbReference type="NCBI Taxonomy" id="1494590"/>
    <lineage>
        <taxon>Bacteria</taxon>
        <taxon>Pseudomonadati</taxon>
        <taxon>Pseudomonadota</taxon>
        <taxon>Alphaproteobacteria</taxon>
        <taxon>Hyphomicrobiales</taxon>
        <taxon>Phyllobacteriaceae</taxon>
        <taxon>Paramesorhizobium</taxon>
    </lineage>
</organism>
<dbReference type="InterPro" id="IPR025157">
    <property type="entry name" value="Hemagglutinin_rpt"/>
</dbReference>
<name>A0A135HN79_9HYPH</name>
<proteinExistence type="predicted"/>
<keyword evidence="3" id="KW-1185">Reference proteome</keyword>
<dbReference type="Pfam" id="PF13332">
    <property type="entry name" value="Fil_haemagg_2"/>
    <property type="match status" value="1"/>
</dbReference>
<dbReference type="RefSeq" id="WP_068885237.1">
    <property type="nucleotide sequence ID" value="NZ_LNTU01000041.1"/>
</dbReference>
<dbReference type="AlphaFoldDB" id="A0A135HN79"/>
<feature type="chain" id="PRO_5007465123" description="Trimeric autotransporter adhesin YadA-like stalk domain-containing protein" evidence="1">
    <location>
        <begin position="25"/>
        <end position="202"/>
    </location>
</feature>
<dbReference type="Proteomes" id="UP000070107">
    <property type="component" value="Unassembled WGS sequence"/>
</dbReference>
<keyword evidence="1" id="KW-0732">Signal</keyword>
<sequence length="202" mass="20276">MKTASLEKFLSALVSILFAFHPFASTTLAYGTGNIASASGICSGNGLSIETKSGDINSHGAQIAAGYDTDGLLTDFDDEKAGDISLNAGKDINLESAQARNETSSKSSSSGASIGVSVGVGLNGVGVSPTGGAYASAGKSNASGTTQVNTHVTGTGDIKLESGRDTNLKGAVVSGDAAVRLLRSCLSSQRGWRRGLDRGGDL</sequence>
<dbReference type="EMBL" id="LNTU01000041">
    <property type="protein sequence ID" value="KXF74665.1"/>
    <property type="molecule type" value="Genomic_DNA"/>
</dbReference>
<dbReference type="GO" id="GO:0003824">
    <property type="term" value="F:catalytic activity"/>
    <property type="evidence" value="ECO:0007669"/>
    <property type="project" value="UniProtKB-ARBA"/>
</dbReference>
<evidence type="ECO:0000313" key="2">
    <source>
        <dbReference type="EMBL" id="KXF74665.1"/>
    </source>
</evidence>
<feature type="signal peptide" evidence="1">
    <location>
        <begin position="1"/>
        <end position="24"/>
    </location>
</feature>
<dbReference type="OrthoDB" id="8475912at2"/>
<accession>A0A135HN79</accession>
<comment type="caution">
    <text evidence="2">The sequence shown here is derived from an EMBL/GenBank/DDBJ whole genome shotgun (WGS) entry which is preliminary data.</text>
</comment>
<gene>
    <name evidence="2" type="ORF">ATN84_22470</name>
</gene>